<accession>A0A375IYD8</accession>
<evidence type="ECO:0000313" key="2">
    <source>
        <dbReference type="EMBL" id="SPR96403.1"/>
    </source>
</evidence>
<reference evidence="2 3" key="1">
    <citation type="submission" date="2018-01" db="EMBL/GenBank/DDBJ databases">
        <authorList>
            <person name="Gaut B.S."/>
            <person name="Morton B.R."/>
            <person name="Clegg M.T."/>
            <person name="Duvall M.R."/>
        </authorList>
    </citation>
    <scope>NUCLEOTIDE SEQUENCE [LARGE SCALE GENOMIC DNA]</scope>
    <source>
        <strain evidence="2">Cupriavidus taiwanensis cmp 52</strain>
    </source>
</reference>
<evidence type="ECO:0000256" key="1">
    <source>
        <dbReference type="SAM" id="MobiDB-lite"/>
    </source>
</evidence>
<dbReference type="Proteomes" id="UP000256805">
    <property type="component" value="Unassembled WGS sequence"/>
</dbReference>
<name>A0A375IYD8_9BURK</name>
<proteinExistence type="predicted"/>
<protein>
    <submittedName>
        <fullName evidence="2">Uncharacterized protein</fullName>
    </submittedName>
</protein>
<dbReference type="EMBL" id="OVTA01000003">
    <property type="protein sequence ID" value="SPR96403.1"/>
    <property type="molecule type" value="Genomic_DNA"/>
</dbReference>
<feature type="compositionally biased region" description="Basic residues" evidence="1">
    <location>
        <begin position="81"/>
        <end position="92"/>
    </location>
</feature>
<gene>
    <name evidence="2" type="ORF">CBM2634_A110003</name>
</gene>
<sequence length="130" mass="14028">MVLKALPTRGLQVSDRDGDPPVAMYVPCPDVMPYHGEAPAIGCLRQFLSTIPSCHLRHAKHVSSRSLSAPEPLPGRATGPARKRARHLRQGRPRPDGACAGGSRCLRLAFSQCPPQSAPGDGRQRYRTVA</sequence>
<dbReference type="AlphaFoldDB" id="A0A375IYD8"/>
<evidence type="ECO:0000313" key="3">
    <source>
        <dbReference type="Proteomes" id="UP000256805"/>
    </source>
</evidence>
<feature type="region of interest" description="Disordered" evidence="1">
    <location>
        <begin position="62"/>
        <end position="98"/>
    </location>
</feature>
<organism evidence="2 3">
    <name type="scientific">Cupriavidus taiwanensis</name>
    <dbReference type="NCBI Taxonomy" id="164546"/>
    <lineage>
        <taxon>Bacteria</taxon>
        <taxon>Pseudomonadati</taxon>
        <taxon>Pseudomonadota</taxon>
        <taxon>Betaproteobacteria</taxon>
        <taxon>Burkholderiales</taxon>
        <taxon>Burkholderiaceae</taxon>
        <taxon>Cupriavidus</taxon>
    </lineage>
</organism>